<dbReference type="Gene3D" id="3.30.1330.40">
    <property type="entry name" value="RutC-like"/>
    <property type="match status" value="1"/>
</dbReference>
<dbReference type="SUPFAM" id="SSF55298">
    <property type="entry name" value="YjgF-like"/>
    <property type="match status" value="1"/>
</dbReference>
<accession>A0ABU9QXR3</accession>
<keyword evidence="2" id="KW-1185">Reference proteome</keyword>
<reference evidence="1 2" key="1">
    <citation type="submission" date="2024-01" db="EMBL/GenBank/DDBJ databases">
        <title>The diversity of rhizobia nodulating Mimosa spp. in eleven states of Brazil covering several biomes is determined by host plant, location, and edaphic factors.</title>
        <authorList>
            <person name="Rouws L."/>
            <person name="Barauna A."/>
            <person name="Beukes C."/>
            <person name="De Faria S.M."/>
            <person name="Gross E."/>
            <person name="Dos Reis Junior F.B."/>
            <person name="Simon M."/>
            <person name="Maluk M."/>
            <person name="Odee D.W."/>
            <person name="Kenicer G."/>
            <person name="Young J.P.W."/>
            <person name="Reis V.M."/>
            <person name="Zilli J."/>
            <person name="James E.K."/>
        </authorList>
    </citation>
    <scope>NUCLEOTIDE SEQUENCE [LARGE SCALE GENOMIC DNA]</scope>
    <source>
        <strain evidence="1 2">JPY530</strain>
    </source>
</reference>
<dbReference type="CDD" id="cd00448">
    <property type="entry name" value="YjgF_YER057c_UK114_family"/>
    <property type="match status" value="1"/>
</dbReference>
<dbReference type="Proteomes" id="UP001481677">
    <property type="component" value="Unassembled WGS sequence"/>
</dbReference>
<dbReference type="GO" id="GO:0016787">
    <property type="term" value="F:hydrolase activity"/>
    <property type="evidence" value="ECO:0007669"/>
    <property type="project" value="UniProtKB-KW"/>
</dbReference>
<dbReference type="InterPro" id="IPR035959">
    <property type="entry name" value="RutC-like_sf"/>
</dbReference>
<dbReference type="InterPro" id="IPR006175">
    <property type="entry name" value="YjgF/YER057c/UK114"/>
</dbReference>
<sequence>MSAIALAAGTTRDRTVKTTVLLTDPGEFAAVNEVYGAFFNAPYPARACYQVVARPKSVWVEVKAVIALN</sequence>
<dbReference type="PANTHER" id="PTHR11803:SF39">
    <property type="entry name" value="2-IMINOBUTANOATE_2-IMINOPROPANOATE DEAMINASE"/>
    <property type="match status" value="1"/>
</dbReference>
<proteinExistence type="predicted"/>
<gene>
    <name evidence="1" type="ORF">V4C56_08095</name>
</gene>
<evidence type="ECO:0000313" key="2">
    <source>
        <dbReference type="Proteomes" id="UP001481677"/>
    </source>
</evidence>
<dbReference type="EMBL" id="JAZHGA010000004">
    <property type="protein sequence ID" value="MEM5339592.1"/>
    <property type="molecule type" value="Genomic_DNA"/>
</dbReference>
<dbReference type="RefSeq" id="WP_205019838.1">
    <property type="nucleotide sequence ID" value="NZ_JAZHFZ010000004.1"/>
</dbReference>
<evidence type="ECO:0000313" key="1">
    <source>
        <dbReference type="EMBL" id="MEM5339592.1"/>
    </source>
</evidence>
<organism evidence="1 2">
    <name type="scientific">Paraburkholderia azotifigens</name>
    <dbReference type="NCBI Taxonomy" id="2057004"/>
    <lineage>
        <taxon>Bacteria</taxon>
        <taxon>Pseudomonadati</taxon>
        <taxon>Pseudomonadota</taxon>
        <taxon>Betaproteobacteria</taxon>
        <taxon>Burkholderiales</taxon>
        <taxon>Burkholderiaceae</taxon>
        <taxon>Paraburkholderia</taxon>
    </lineage>
</organism>
<keyword evidence="1" id="KW-0378">Hydrolase</keyword>
<name>A0ABU9QXR3_9BURK</name>
<protein>
    <submittedName>
        <fullName evidence="1">Rid family hydrolase</fullName>
    </submittedName>
</protein>
<dbReference type="PANTHER" id="PTHR11803">
    <property type="entry name" value="2-IMINOBUTANOATE/2-IMINOPROPANOATE DEAMINASE RIDA"/>
    <property type="match status" value="1"/>
</dbReference>
<comment type="caution">
    <text evidence="1">The sequence shown here is derived from an EMBL/GenBank/DDBJ whole genome shotgun (WGS) entry which is preliminary data.</text>
</comment>
<dbReference type="Pfam" id="PF01042">
    <property type="entry name" value="Ribonuc_L-PSP"/>
    <property type="match status" value="1"/>
</dbReference>